<dbReference type="Proteomes" id="UP000335636">
    <property type="component" value="Unassembled WGS sequence"/>
</dbReference>
<accession>A0A5E4ASJ3</accession>
<proteinExistence type="predicted"/>
<dbReference type="Proteomes" id="UP000662637">
    <property type="component" value="Unassembled WGS sequence"/>
</dbReference>
<keyword evidence="4" id="KW-1185">Reference proteome</keyword>
<gene>
    <name evidence="2" type="ORF">GHT09_018055</name>
    <name evidence="3" type="ORF">MONAX_5E009197</name>
</gene>
<feature type="region of interest" description="Disordered" evidence="1">
    <location>
        <begin position="71"/>
        <end position="90"/>
    </location>
</feature>
<feature type="region of interest" description="Disordered" evidence="1">
    <location>
        <begin position="1"/>
        <end position="28"/>
    </location>
</feature>
<evidence type="ECO:0000313" key="2">
    <source>
        <dbReference type="EMBL" id="KAF7470628.1"/>
    </source>
</evidence>
<evidence type="ECO:0000313" key="3">
    <source>
        <dbReference type="EMBL" id="VTJ60165.1"/>
    </source>
</evidence>
<dbReference type="EMBL" id="WJEC01007130">
    <property type="protein sequence ID" value="KAF7470628.1"/>
    <property type="molecule type" value="Genomic_DNA"/>
</dbReference>
<feature type="compositionally biased region" description="Polar residues" evidence="1">
    <location>
        <begin position="78"/>
        <end position="88"/>
    </location>
</feature>
<reference evidence="2" key="2">
    <citation type="submission" date="2020-08" db="EMBL/GenBank/DDBJ databases">
        <authorList>
            <person name="Shumante A."/>
            <person name="Zimin A.V."/>
            <person name="Puiu D."/>
            <person name="Salzberg S.L."/>
        </authorList>
    </citation>
    <scope>NUCLEOTIDE SEQUENCE</scope>
    <source>
        <strain evidence="2">WC2-LM</strain>
        <tissue evidence="2">Liver</tissue>
    </source>
</reference>
<evidence type="ECO:0000313" key="4">
    <source>
        <dbReference type="Proteomes" id="UP000335636"/>
    </source>
</evidence>
<evidence type="ECO:0000256" key="1">
    <source>
        <dbReference type="SAM" id="MobiDB-lite"/>
    </source>
</evidence>
<protein>
    <submittedName>
        <fullName evidence="3">Uncharacterized protein</fullName>
    </submittedName>
</protein>
<organism evidence="3 4">
    <name type="scientific">Marmota monax</name>
    <name type="common">Woodchuck</name>
    <dbReference type="NCBI Taxonomy" id="9995"/>
    <lineage>
        <taxon>Eukaryota</taxon>
        <taxon>Metazoa</taxon>
        <taxon>Chordata</taxon>
        <taxon>Craniata</taxon>
        <taxon>Vertebrata</taxon>
        <taxon>Euteleostomi</taxon>
        <taxon>Mammalia</taxon>
        <taxon>Eutheria</taxon>
        <taxon>Euarchontoglires</taxon>
        <taxon>Glires</taxon>
        <taxon>Rodentia</taxon>
        <taxon>Sciuromorpha</taxon>
        <taxon>Sciuridae</taxon>
        <taxon>Xerinae</taxon>
        <taxon>Marmotini</taxon>
        <taxon>Marmota</taxon>
    </lineage>
</organism>
<reference evidence="3 4" key="1">
    <citation type="submission" date="2019-04" db="EMBL/GenBank/DDBJ databases">
        <authorList>
            <person name="Alioto T."/>
            <person name="Alioto T."/>
        </authorList>
    </citation>
    <scope>NUCLEOTIDE SEQUENCE [LARGE SCALE GENOMIC DNA]</scope>
</reference>
<name>A0A5E4ASJ3_MARMO</name>
<feature type="compositionally biased region" description="Polar residues" evidence="1">
    <location>
        <begin position="1"/>
        <end position="12"/>
    </location>
</feature>
<dbReference type="EMBL" id="CABDUW010000140">
    <property type="protein sequence ID" value="VTJ60165.1"/>
    <property type="molecule type" value="Genomic_DNA"/>
</dbReference>
<sequence>MAPQAPGQTVVSSVPWPPALPHTPDSSGEVTRKVLALPCLLCHSTCPERTVSAQVHISLLPLHPALESGLREPLGGTSVPSPQMSSYQPPDPDAVLLRVLSVLEPGHWPEARSPICHLVK</sequence>
<dbReference type="AlphaFoldDB" id="A0A5E4ASJ3"/>